<accession>A0A6H1P4N2</accession>
<evidence type="ECO:0000313" key="1">
    <source>
        <dbReference type="EMBL" id="QIZ08241.1"/>
    </source>
</evidence>
<sequence length="167" mass="19560">MRYFDYLTSNKNEFVTQIEHLFTKYKVQPVGSGYIDCIVMKNNLEEFIKELTAFGIIISDVSWWCYVNPNNETTECPHGMGGPKSTYYEGWFSELQNDFFEADSEKVNSILNSYDKHSINALNIQTIDGIKNILNKPFKYTPIDYIQRNKCVMPGLWLLVPEDWERN</sequence>
<protein>
    <submittedName>
        <fullName evidence="1">Uncharacterized protein</fullName>
    </submittedName>
</protein>
<name>A0A6H1P4N2_PRIMG</name>
<gene>
    <name evidence="1" type="ORF">HFZ78_17150</name>
</gene>
<organism evidence="1 2">
    <name type="scientific">Priestia megaterium</name>
    <name type="common">Bacillus megaterium</name>
    <dbReference type="NCBI Taxonomy" id="1404"/>
    <lineage>
        <taxon>Bacteria</taxon>
        <taxon>Bacillati</taxon>
        <taxon>Bacillota</taxon>
        <taxon>Bacilli</taxon>
        <taxon>Bacillales</taxon>
        <taxon>Bacillaceae</taxon>
        <taxon>Priestia</taxon>
    </lineage>
</organism>
<dbReference type="EMBL" id="CP051128">
    <property type="protein sequence ID" value="QIZ08241.1"/>
    <property type="molecule type" value="Genomic_DNA"/>
</dbReference>
<dbReference type="AlphaFoldDB" id="A0A6H1P4N2"/>
<dbReference type="Proteomes" id="UP000501868">
    <property type="component" value="Chromosome"/>
</dbReference>
<proteinExistence type="predicted"/>
<reference evidence="1 2" key="2">
    <citation type="submission" date="2020-04" db="EMBL/GenBank/DDBJ databases">
        <authorList>
            <person name="Fomenkov A."/>
            <person name="Anton B.P."/>
            <person name="Roberts R.J."/>
        </authorList>
    </citation>
    <scope>NUCLEOTIDE SEQUENCE [LARGE SCALE GENOMIC DNA]</scope>
    <source>
        <strain evidence="1 2">S2</strain>
    </source>
</reference>
<evidence type="ECO:0000313" key="2">
    <source>
        <dbReference type="Proteomes" id="UP000501868"/>
    </source>
</evidence>
<reference evidence="1 2" key="1">
    <citation type="submission" date="2020-04" db="EMBL/GenBank/DDBJ databases">
        <title>Genome-Wide Identification of 5-Methylcytosine Sites in Bacterial Genomes By High-Throughput Sequencing of MspJI Restriction Fragments.</title>
        <authorList>
            <person name="Wu V."/>
        </authorList>
    </citation>
    <scope>NUCLEOTIDE SEQUENCE [LARGE SCALE GENOMIC DNA]</scope>
    <source>
        <strain evidence="1 2">S2</strain>
    </source>
</reference>